<evidence type="ECO:0000256" key="4">
    <source>
        <dbReference type="ARBA" id="ARBA00023242"/>
    </source>
</evidence>
<keyword evidence="4" id="KW-0539">Nucleus</keyword>
<dbReference type="GO" id="GO:0005634">
    <property type="term" value="C:nucleus"/>
    <property type="evidence" value="ECO:0007669"/>
    <property type="project" value="UniProtKB-SubCell"/>
</dbReference>
<reference evidence="5 6" key="1">
    <citation type="journal article" date="2018" name="Mol. Plant">
        <title>The genome of Artemisia annua provides insight into the evolution of Asteraceae family and artemisinin biosynthesis.</title>
        <authorList>
            <person name="Shen Q."/>
            <person name="Zhang L."/>
            <person name="Liao Z."/>
            <person name="Wang S."/>
            <person name="Yan T."/>
            <person name="Shi P."/>
            <person name="Liu M."/>
            <person name="Fu X."/>
            <person name="Pan Q."/>
            <person name="Wang Y."/>
            <person name="Lv Z."/>
            <person name="Lu X."/>
            <person name="Zhang F."/>
            <person name="Jiang W."/>
            <person name="Ma Y."/>
            <person name="Chen M."/>
            <person name="Hao X."/>
            <person name="Li L."/>
            <person name="Tang Y."/>
            <person name="Lv G."/>
            <person name="Zhou Y."/>
            <person name="Sun X."/>
            <person name="Brodelius P.E."/>
            <person name="Rose J.K.C."/>
            <person name="Tang K."/>
        </authorList>
    </citation>
    <scope>NUCLEOTIDE SEQUENCE [LARGE SCALE GENOMIC DNA]</scope>
    <source>
        <strain evidence="6">cv. Huhao1</strain>
        <tissue evidence="5">Leaf</tissue>
    </source>
</reference>
<dbReference type="STRING" id="35608.A0A2U1KGK1"/>
<dbReference type="OrthoDB" id="200660at2759"/>
<proteinExistence type="predicted"/>
<comment type="subcellular location">
    <subcellularLocation>
        <location evidence="1">Nucleus</location>
    </subcellularLocation>
</comment>
<evidence type="ECO:0000313" key="6">
    <source>
        <dbReference type="Proteomes" id="UP000245207"/>
    </source>
</evidence>
<dbReference type="AlphaFoldDB" id="A0A2U1KGK1"/>
<dbReference type="GO" id="GO:0007064">
    <property type="term" value="P:mitotic sister chromatid cohesion"/>
    <property type="evidence" value="ECO:0007669"/>
    <property type="project" value="InterPro"/>
</dbReference>
<protein>
    <submittedName>
        <fullName evidence="5">Phospholipase-like protein</fullName>
    </submittedName>
</protein>
<dbReference type="GO" id="GO:0006281">
    <property type="term" value="P:DNA repair"/>
    <property type="evidence" value="ECO:0007669"/>
    <property type="project" value="UniProtKB-KW"/>
</dbReference>
<comment type="caution">
    <text evidence="5">The sequence shown here is derived from an EMBL/GenBank/DDBJ whole genome shotgun (WGS) entry which is preliminary data.</text>
</comment>
<dbReference type="EMBL" id="PKPP01019131">
    <property type="protein sequence ID" value="PWA35910.1"/>
    <property type="molecule type" value="Genomic_DNA"/>
</dbReference>
<dbReference type="PANTHER" id="PTHR12663:SF63">
    <property type="entry name" value="PHOSPHOLIPASE-LIKE PROTEIN-RELATED"/>
    <property type="match status" value="1"/>
</dbReference>
<sequence>MDVNISVACCICDVLRIMEGNAAYTNEQMKDFFELVVTTFEKLSSATGGCYTKVFKVLKTLSGLSFSVLESDLRLNGLIIRLFKQFLAVADSNSDDVVLEMKKILTIIIEESEPLNLKLVDPLVTSVRKENQITSPVCWKLGNEVLEKYAAKLKPHIQDKVAKEEWDSLRDSILSTTDTRKLTKNAIRKMKLGCPDGSRNRVQPFSGNEKLASLMVASLMLLNQVSLVVHVPRSWVVALTQPQQFCLVVGYVTEIVQVDKAAASTGYTVDKSASGKDNTVEKVAATKDYSVEKANEGKYVIAGTIVHLKSAFAGTARKVMALLTRKKEVAKERLSETRKAIKVSRM</sequence>
<evidence type="ECO:0000256" key="1">
    <source>
        <dbReference type="ARBA" id="ARBA00004123"/>
    </source>
</evidence>
<accession>A0A2U1KGK1</accession>
<dbReference type="PANTHER" id="PTHR12663">
    <property type="entry name" value="ANDROGEN INDUCED INHIBITOR OF PROLIFERATION AS3 / PDS5-RELATED"/>
    <property type="match status" value="1"/>
</dbReference>
<evidence type="ECO:0000256" key="2">
    <source>
        <dbReference type="ARBA" id="ARBA00022763"/>
    </source>
</evidence>
<evidence type="ECO:0000313" key="5">
    <source>
        <dbReference type="EMBL" id="PWA35910.1"/>
    </source>
</evidence>
<dbReference type="Proteomes" id="UP000245207">
    <property type="component" value="Unassembled WGS sequence"/>
</dbReference>
<keyword evidence="3" id="KW-0234">DNA repair</keyword>
<keyword evidence="6" id="KW-1185">Reference proteome</keyword>
<dbReference type="InterPro" id="IPR039776">
    <property type="entry name" value="Pds5"/>
</dbReference>
<gene>
    <name evidence="5" type="ORF">CTI12_AA604980</name>
</gene>
<dbReference type="Pfam" id="PF20168">
    <property type="entry name" value="PDS5"/>
    <property type="match status" value="1"/>
</dbReference>
<name>A0A2U1KGK1_ARTAN</name>
<organism evidence="5 6">
    <name type="scientific">Artemisia annua</name>
    <name type="common">Sweet wormwood</name>
    <dbReference type="NCBI Taxonomy" id="35608"/>
    <lineage>
        <taxon>Eukaryota</taxon>
        <taxon>Viridiplantae</taxon>
        <taxon>Streptophyta</taxon>
        <taxon>Embryophyta</taxon>
        <taxon>Tracheophyta</taxon>
        <taxon>Spermatophyta</taxon>
        <taxon>Magnoliopsida</taxon>
        <taxon>eudicotyledons</taxon>
        <taxon>Gunneridae</taxon>
        <taxon>Pentapetalae</taxon>
        <taxon>asterids</taxon>
        <taxon>campanulids</taxon>
        <taxon>Asterales</taxon>
        <taxon>Asteraceae</taxon>
        <taxon>Asteroideae</taxon>
        <taxon>Anthemideae</taxon>
        <taxon>Artemisiinae</taxon>
        <taxon>Artemisia</taxon>
    </lineage>
</organism>
<keyword evidence="2" id="KW-0227">DNA damage</keyword>
<evidence type="ECO:0000256" key="3">
    <source>
        <dbReference type="ARBA" id="ARBA00023204"/>
    </source>
</evidence>